<proteinExistence type="predicted"/>
<evidence type="ECO:0000313" key="4">
    <source>
        <dbReference type="Proteomes" id="UP000481037"/>
    </source>
</evidence>
<protein>
    <submittedName>
        <fullName evidence="3">Histidine phosphatase family protein</fullName>
    </submittedName>
</protein>
<dbReference type="PANTHER" id="PTHR48100">
    <property type="entry name" value="BROAD-SPECIFICITY PHOSPHATASE YOR283W-RELATED"/>
    <property type="match status" value="1"/>
</dbReference>
<organism evidence="3 4">
    <name type="scientific">Duganella alba</name>
    <dbReference type="NCBI Taxonomy" id="2666081"/>
    <lineage>
        <taxon>Bacteria</taxon>
        <taxon>Pseudomonadati</taxon>
        <taxon>Pseudomonadota</taxon>
        <taxon>Betaproteobacteria</taxon>
        <taxon>Burkholderiales</taxon>
        <taxon>Oxalobacteraceae</taxon>
        <taxon>Telluria group</taxon>
        <taxon>Duganella</taxon>
    </lineage>
</organism>
<name>A0A6L5QK93_9BURK</name>
<feature type="active site" description="Proton donor/acceptor" evidence="1">
    <location>
        <position position="85"/>
    </location>
</feature>
<sequence>MTDTTILLIRHGETAWNAVRRLQGHIDIPLNEEGERQAAALARALSAEKIDAVVSSDLQRAMQTAQAVAAQHAGIMLQTDAQLRERAYGVFEGMLYQDIQDEYPADFTLWQARDIDAVMPHGERMAESFRQFFDRVIGALRQVAAQHPGQTVAVVAHGGVLECAYREARGIQLDSPRDFQVKNASVNRFTVEGGKLVLTSWGEVDHLAPAAMDDVI</sequence>
<feature type="binding site" evidence="2">
    <location>
        <begin position="85"/>
        <end position="88"/>
    </location>
    <ligand>
        <name>substrate</name>
    </ligand>
</feature>
<feature type="binding site" evidence="2">
    <location>
        <position position="60"/>
    </location>
    <ligand>
        <name>substrate</name>
    </ligand>
</feature>
<dbReference type="EMBL" id="WKJM01000015">
    <property type="protein sequence ID" value="MRX09732.1"/>
    <property type="molecule type" value="Genomic_DNA"/>
</dbReference>
<keyword evidence="4" id="KW-1185">Reference proteome</keyword>
<dbReference type="PROSITE" id="PS00175">
    <property type="entry name" value="PG_MUTASE"/>
    <property type="match status" value="1"/>
</dbReference>
<gene>
    <name evidence="3" type="ORF">GJ697_17995</name>
</gene>
<dbReference type="InterPro" id="IPR001345">
    <property type="entry name" value="PG/BPGM_mutase_AS"/>
</dbReference>
<dbReference type="Gene3D" id="3.40.50.1240">
    <property type="entry name" value="Phosphoglycerate mutase-like"/>
    <property type="match status" value="1"/>
</dbReference>
<dbReference type="Pfam" id="PF00300">
    <property type="entry name" value="His_Phos_1"/>
    <property type="match status" value="1"/>
</dbReference>
<dbReference type="RefSeq" id="WP_154365738.1">
    <property type="nucleotide sequence ID" value="NZ_WKJM01000015.1"/>
</dbReference>
<dbReference type="PANTHER" id="PTHR48100:SF44">
    <property type="entry name" value="PHOSPHATASE C1620.13-RELATED"/>
    <property type="match status" value="1"/>
</dbReference>
<evidence type="ECO:0000313" key="3">
    <source>
        <dbReference type="EMBL" id="MRX09732.1"/>
    </source>
</evidence>
<dbReference type="SMART" id="SM00855">
    <property type="entry name" value="PGAM"/>
    <property type="match status" value="1"/>
</dbReference>
<dbReference type="GO" id="GO:0005829">
    <property type="term" value="C:cytosol"/>
    <property type="evidence" value="ECO:0007669"/>
    <property type="project" value="TreeGrafter"/>
</dbReference>
<feature type="active site" description="Tele-phosphohistidine intermediate" evidence="1">
    <location>
        <position position="11"/>
    </location>
</feature>
<dbReference type="InterPro" id="IPR050275">
    <property type="entry name" value="PGM_Phosphatase"/>
</dbReference>
<feature type="binding site" evidence="2">
    <location>
        <begin position="10"/>
        <end position="17"/>
    </location>
    <ligand>
        <name>substrate</name>
    </ligand>
</feature>
<evidence type="ECO:0000256" key="1">
    <source>
        <dbReference type="PIRSR" id="PIRSR613078-1"/>
    </source>
</evidence>
<dbReference type="InterPro" id="IPR013078">
    <property type="entry name" value="His_Pase_superF_clade-1"/>
</dbReference>
<dbReference type="InterPro" id="IPR029033">
    <property type="entry name" value="His_PPase_superfam"/>
</dbReference>
<reference evidence="3 4" key="1">
    <citation type="submission" date="2019-11" db="EMBL/GenBank/DDBJ databases">
        <title>Novel species isolated from a subtropical stream in China.</title>
        <authorList>
            <person name="Lu H."/>
        </authorList>
    </citation>
    <scope>NUCLEOTIDE SEQUENCE [LARGE SCALE GENOMIC DNA]</scope>
    <source>
        <strain evidence="3 4">FT25W</strain>
    </source>
</reference>
<dbReference type="GO" id="GO:0016791">
    <property type="term" value="F:phosphatase activity"/>
    <property type="evidence" value="ECO:0007669"/>
    <property type="project" value="TreeGrafter"/>
</dbReference>
<dbReference type="Proteomes" id="UP000481037">
    <property type="component" value="Unassembled WGS sequence"/>
</dbReference>
<comment type="caution">
    <text evidence="3">The sequence shown here is derived from an EMBL/GenBank/DDBJ whole genome shotgun (WGS) entry which is preliminary data.</text>
</comment>
<evidence type="ECO:0000256" key="2">
    <source>
        <dbReference type="PIRSR" id="PIRSR613078-2"/>
    </source>
</evidence>
<accession>A0A6L5QK93</accession>
<dbReference type="SUPFAM" id="SSF53254">
    <property type="entry name" value="Phosphoglycerate mutase-like"/>
    <property type="match status" value="1"/>
</dbReference>
<dbReference type="AlphaFoldDB" id="A0A6L5QK93"/>
<dbReference type="CDD" id="cd07067">
    <property type="entry name" value="HP_PGM_like"/>
    <property type="match status" value="1"/>
</dbReference>